<name>A0A8X6IGB0_TRICU</name>
<organism evidence="1 2">
    <name type="scientific">Trichonephila clavata</name>
    <name type="common">Joro spider</name>
    <name type="synonym">Nephila clavata</name>
    <dbReference type="NCBI Taxonomy" id="2740835"/>
    <lineage>
        <taxon>Eukaryota</taxon>
        <taxon>Metazoa</taxon>
        <taxon>Ecdysozoa</taxon>
        <taxon>Arthropoda</taxon>
        <taxon>Chelicerata</taxon>
        <taxon>Arachnida</taxon>
        <taxon>Araneae</taxon>
        <taxon>Araneomorphae</taxon>
        <taxon>Entelegynae</taxon>
        <taxon>Araneoidea</taxon>
        <taxon>Nephilidae</taxon>
        <taxon>Trichonephila</taxon>
    </lineage>
</organism>
<dbReference type="AlphaFoldDB" id="A0A8X6IGB0"/>
<reference evidence="1" key="1">
    <citation type="submission" date="2020-07" db="EMBL/GenBank/DDBJ databases">
        <title>Multicomponent nature underlies the extraordinary mechanical properties of spider dragline silk.</title>
        <authorList>
            <person name="Kono N."/>
            <person name="Nakamura H."/>
            <person name="Mori M."/>
            <person name="Yoshida Y."/>
            <person name="Ohtoshi R."/>
            <person name="Malay A.D."/>
            <person name="Moran D.A.P."/>
            <person name="Tomita M."/>
            <person name="Numata K."/>
            <person name="Arakawa K."/>
        </authorList>
    </citation>
    <scope>NUCLEOTIDE SEQUENCE</scope>
</reference>
<proteinExistence type="predicted"/>
<protein>
    <submittedName>
        <fullName evidence="1">Uncharacterized protein</fullName>
    </submittedName>
</protein>
<comment type="caution">
    <text evidence="1">The sequence shown here is derived from an EMBL/GenBank/DDBJ whole genome shotgun (WGS) entry which is preliminary data.</text>
</comment>
<dbReference type="Proteomes" id="UP000887116">
    <property type="component" value="Unassembled WGS sequence"/>
</dbReference>
<keyword evidence="2" id="KW-1185">Reference proteome</keyword>
<gene>
    <name evidence="1" type="ORF">TNCT_540171</name>
</gene>
<evidence type="ECO:0000313" key="2">
    <source>
        <dbReference type="Proteomes" id="UP000887116"/>
    </source>
</evidence>
<dbReference type="EMBL" id="BMAO01025666">
    <property type="protein sequence ID" value="GFR04185.1"/>
    <property type="molecule type" value="Genomic_DNA"/>
</dbReference>
<sequence>MSGLSTISNDVEIGAHINGYDSIDHQFPIVKYDTSVLERRIVSGATFHPDERIYGYYQDEQKNLTRQKKEYCVIHFFSYSYALLPTPCWCNSTLVLM</sequence>
<accession>A0A8X6IGB0</accession>
<evidence type="ECO:0000313" key="1">
    <source>
        <dbReference type="EMBL" id="GFR04185.1"/>
    </source>
</evidence>